<proteinExistence type="predicted"/>
<dbReference type="RefSeq" id="WP_214400034.1">
    <property type="nucleotide sequence ID" value="NZ_LR792632.1"/>
</dbReference>
<dbReference type="Proteomes" id="UP000679213">
    <property type="component" value="Chromosome I"/>
</dbReference>
<keyword evidence="1" id="KW-0175">Coiled coil</keyword>
<keyword evidence="3" id="KW-1185">Reference proteome</keyword>
<evidence type="ECO:0008006" key="4">
    <source>
        <dbReference type="Google" id="ProtNLM"/>
    </source>
</evidence>
<dbReference type="AlphaFoldDB" id="A0A8D6PTJ3"/>
<name>A0A8D6PTJ3_9EURY</name>
<accession>A0A8D6PTJ3</accession>
<sequence length="417" mass="50049">MRKQKTRKTHSKSIKKIEILETLEKQLREEIIFTLTKQGFKITKNYEIVPNGFSKEDLKKVHYIRKLELLKKNKQFLEKNIDIIEKYAISGSELDVENIDIELRVVKTKKETILFRWWNLSWWSLPYERPIGRQIRYLLWDRYHNTVFGLVQLQSPVLHSSIRDEYLELKKEDKDYWLNQSMYAQRVGAIPPYNYLLGGKLVAMSLASKDIREIYENKYKDRVTFIRNRKLPARLLFITTTSAYGKGTIYERLKYNGKNLSIFIGYTKGSGTFHIPDELYEKLLKYLRLLGINTKRGYGTGPSRKLRLISRAFYELGFKSNNGKTFIYHNIKRGCYLFPHAKNLKEVIKNNVEPEYYNYTFREFYEYWYKRWLIPRSERNLEWKKFNLNDYINDVLNQINDAKKEIYTSLDKVSELT</sequence>
<evidence type="ECO:0000313" key="2">
    <source>
        <dbReference type="EMBL" id="CAB3287244.1"/>
    </source>
</evidence>
<organism evidence="2 3">
    <name type="scientific">Methanocaldococcus lauensis</name>
    <dbReference type="NCBI Taxonomy" id="2546128"/>
    <lineage>
        <taxon>Archaea</taxon>
        <taxon>Methanobacteriati</taxon>
        <taxon>Methanobacteriota</taxon>
        <taxon>Methanomada group</taxon>
        <taxon>Methanococci</taxon>
        <taxon>Methanococcales</taxon>
        <taxon>Methanocaldococcaceae</taxon>
        <taxon>Methanocaldococcus</taxon>
    </lineage>
</organism>
<dbReference type="KEGG" id="mesg:MLAUSG7_0098"/>
<dbReference type="EMBL" id="LR792632">
    <property type="protein sequence ID" value="CAB3287244.1"/>
    <property type="molecule type" value="Genomic_DNA"/>
</dbReference>
<evidence type="ECO:0000313" key="3">
    <source>
        <dbReference type="Proteomes" id="UP000679213"/>
    </source>
</evidence>
<gene>
    <name evidence="2" type="ORF">MLAUSG7_0098</name>
</gene>
<protein>
    <recommendedName>
        <fullName evidence="4">DUF4338 domain-containing protein</fullName>
    </recommendedName>
</protein>
<dbReference type="InterPro" id="IPR025639">
    <property type="entry name" value="DruA"/>
</dbReference>
<feature type="coiled-coil region" evidence="1">
    <location>
        <begin position="60"/>
        <end position="87"/>
    </location>
</feature>
<evidence type="ECO:0000256" key="1">
    <source>
        <dbReference type="SAM" id="Coils"/>
    </source>
</evidence>
<reference evidence="2 3" key="1">
    <citation type="submission" date="2020-04" db="EMBL/GenBank/DDBJ databases">
        <authorList>
            <consortium name="Genoscope - CEA"/>
            <person name="William W."/>
        </authorList>
    </citation>
    <scope>NUCLEOTIDE SEQUENCE [LARGE SCALE GENOMIC DNA]</scope>
    <source>
        <strain evidence="2 3">SG7</strain>
    </source>
</reference>
<dbReference type="Pfam" id="PF14236">
    <property type="entry name" value="DruA"/>
    <property type="match status" value="1"/>
</dbReference>
<dbReference type="GeneID" id="65882907"/>